<keyword evidence="1" id="KW-0472">Membrane</keyword>
<keyword evidence="1" id="KW-0812">Transmembrane</keyword>
<evidence type="ECO:0000313" key="3">
    <source>
        <dbReference type="Proteomes" id="UP000198850"/>
    </source>
</evidence>
<dbReference type="InterPro" id="IPR019853">
    <property type="entry name" value="GldB-like"/>
</dbReference>
<protein>
    <submittedName>
        <fullName evidence="2">Gliding motility-associated lipoprotein GldB</fullName>
    </submittedName>
</protein>
<dbReference type="EMBL" id="FNRA01000002">
    <property type="protein sequence ID" value="SEA18721.1"/>
    <property type="molecule type" value="Genomic_DNA"/>
</dbReference>
<accession>A0A1H3Z5T7</accession>
<evidence type="ECO:0000256" key="1">
    <source>
        <dbReference type="SAM" id="Phobius"/>
    </source>
</evidence>
<gene>
    <name evidence="2" type="ORF">SAMN05443550_102240</name>
</gene>
<keyword evidence="3" id="KW-1185">Reference proteome</keyword>
<dbReference type="STRING" id="425514.SAMN05443550_102240"/>
<dbReference type="Proteomes" id="UP000198850">
    <property type="component" value="Unassembled WGS sequence"/>
</dbReference>
<organism evidence="2 3">
    <name type="scientific">Pedobacter hartonius</name>
    <dbReference type="NCBI Taxonomy" id="425514"/>
    <lineage>
        <taxon>Bacteria</taxon>
        <taxon>Pseudomonadati</taxon>
        <taxon>Bacteroidota</taxon>
        <taxon>Sphingobacteriia</taxon>
        <taxon>Sphingobacteriales</taxon>
        <taxon>Sphingobacteriaceae</taxon>
        <taxon>Pedobacter</taxon>
    </lineage>
</organism>
<proteinExistence type="predicted"/>
<feature type="transmembrane region" description="Helical" evidence="1">
    <location>
        <begin position="12"/>
        <end position="31"/>
    </location>
</feature>
<evidence type="ECO:0000313" key="2">
    <source>
        <dbReference type="EMBL" id="SEA18721.1"/>
    </source>
</evidence>
<name>A0A1H3Z5T7_9SPHI</name>
<dbReference type="NCBIfam" id="TIGR03514">
    <property type="entry name" value="GldB_lipo"/>
    <property type="match status" value="1"/>
</dbReference>
<dbReference type="Pfam" id="PF25594">
    <property type="entry name" value="GldB_lipo"/>
    <property type="match status" value="1"/>
</dbReference>
<dbReference type="AlphaFoldDB" id="A0A1H3Z5T7"/>
<keyword evidence="2" id="KW-0449">Lipoprotein</keyword>
<sequence length="375" mass="43349">MKFDDEAASQMPLIFMPSALVVSSPICLYLLPMTDNVKHPQIYLIFLCVLTFFSCKQGNKPDVSNIRLDIKIERFDKDLFAGKQKGIPQTDAFLQKKYTAFYDDYTHRMVGDQTYSNAAILSTLYKDQAYADLNHEADSVFKQMEPQEKALTETFKYIKYYYPKIRVPRFIAFISGFAVQTPIGDDYMGIGLDMFLGKNSKFYRAIVKSVPLYLSARFRPEYIVPRIAETYAREELFPQRDENHSLLAKMVENGKILYFMDQVLDGQTPDAVKIGYTEKQLTWCKTYEGSIWAYLMENNLLFETDFQKIQMYLSEAPFTPGLGEKNESAPKLGVWIGWQMVRKYMGENPKVTLQELMADQDAQKILTAAKYKPKM</sequence>
<keyword evidence="1" id="KW-1133">Transmembrane helix</keyword>
<reference evidence="2 3" key="1">
    <citation type="submission" date="2016-10" db="EMBL/GenBank/DDBJ databases">
        <authorList>
            <person name="de Groot N.N."/>
        </authorList>
    </citation>
    <scope>NUCLEOTIDE SEQUENCE [LARGE SCALE GENOMIC DNA]</scope>
    <source>
        <strain evidence="2 3">DSM 19033</strain>
    </source>
</reference>